<dbReference type="KEGG" id="mcub:MCBB_1444"/>
<dbReference type="STRING" id="118062.MCBB_1444"/>
<feature type="domain" description="Glycosyl transferase family 28 C-terminal" evidence="2">
    <location>
        <begin position="215"/>
        <end position="358"/>
    </location>
</feature>
<dbReference type="Gene3D" id="3.40.50.2000">
    <property type="entry name" value="Glycogen Phosphorylase B"/>
    <property type="match status" value="2"/>
</dbReference>
<dbReference type="Proteomes" id="UP000094707">
    <property type="component" value="Chromosome I"/>
</dbReference>
<dbReference type="Pfam" id="PF04101">
    <property type="entry name" value="Glyco_tran_28_C"/>
    <property type="match status" value="1"/>
</dbReference>
<protein>
    <submittedName>
        <fullName evidence="3">Putative glycosyltransferase MK0977</fullName>
        <ecNumber evidence="3">2.4.-.-</ecNumber>
    </submittedName>
</protein>
<dbReference type="GO" id="GO:0016758">
    <property type="term" value="F:hexosyltransferase activity"/>
    <property type="evidence" value="ECO:0007669"/>
    <property type="project" value="InterPro"/>
</dbReference>
<keyword evidence="3" id="KW-0328">Glycosyltransferase</keyword>
<sequence length="386" mass="43397">MKVLIIPCGIGMGHASRCTAIAEKLMEKGVEVLFASYGSGYEMLKEYRKYETVKLPDLKFYGGEGELDIKDTAKKSIDTPFIFLKSIYSESKVIKDFKPDIIVADSHYSVPITAKVLGVPCVLVANELTFNFSDIYPQDKTVEYLENGLERFIKDVSRLCRAIIVPDVPESIKIPAKIEDKVFHVGPLLKEDPAHIPGKDELRRKFGFNEEDKIVLVTVGGSEFGLGLLKIVCRAWDLMDCDRIIMVTGPQISQDFIPDCDKILKKTFLEDMMEWMKLSDIVISLAGHTTSMEITALGIPNIIVPIDNHPEQLKNAAHVKKYGISLIRDMKELTPEGIADDVNRLLRDENLKVRAEKTIQTFSRYSGTEDSVEIIMEHARDNGEPL</sequence>
<keyword evidence="3" id="KW-0808">Transferase</keyword>
<dbReference type="SUPFAM" id="SSF53756">
    <property type="entry name" value="UDP-Glycosyltransferase/glycogen phosphorylase"/>
    <property type="match status" value="1"/>
</dbReference>
<accession>A0A1D3L3F5</accession>
<evidence type="ECO:0000256" key="1">
    <source>
        <dbReference type="ARBA" id="ARBA00006962"/>
    </source>
</evidence>
<organism evidence="3 4">
    <name type="scientific">Methanobacterium congolense</name>
    <dbReference type="NCBI Taxonomy" id="118062"/>
    <lineage>
        <taxon>Archaea</taxon>
        <taxon>Methanobacteriati</taxon>
        <taxon>Methanobacteriota</taxon>
        <taxon>Methanomada group</taxon>
        <taxon>Methanobacteria</taxon>
        <taxon>Methanobacteriales</taxon>
        <taxon>Methanobacteriaceae</taxon>
        <taxon>Methanobacterium</taxon>
    </lineage>
</organism>
<dbReference type="InterPro" id="IPR007235">
    <property type="entry name" value="Glyco_trans_28_C"/>
</dbReference>
<proteinExistence type="inferred from homology"/>
<dbReference type="GeneID" id="30412285"/>
<dbReference type="EC" id="2.4.-.-" evidence="3"/>
<dbReference type="CDD" id="cd03785">
    <property type="entry name" value="GT28_MurG"/>
    <property type="match status" value="1"/>
</dbReference>
<comment type="similarity">
    <text evidence="1">Belongs to the glycosyltransferase 28 family.</text>
</comment>
<reference evidence="3 4" key="1">
    <citation type="submission" date="2016-08" db="EMBL/GenBank/DDBJ databases">
        <authorList>
            <person name="Seilhamer J.J."/>
        </authorList>
    </citation>
    <scope>NUCLEOTIDE SEQUENCE [LARGE SCALE GENOMIC DNA]</scope>
    <source>
        <strain evidence="3">Buetzberg</strain>
    </source>
</reference>
<dbReference type="Pfam" id="PF13528">
    <property type="entry name" value="Glyco_trans_1_3"/>
    <property type="match status" value="1"/>
</dbReference>
<dbReference type="PANTHER" id="PTHR21015">
    <property type="entry name" value="UDP-N-ACETYLGLUCOSAMINE--N-ACETYLMURAMYL-(PENTAPEPTIDE) PYROPHOSPHORYL-UNDECAPRENOL N-ACETYLGLUCOSAMINE TRANSFERASE 1"/>
    <property type="match status" value="1"/>
</dbReference>
<name>A0A1D3L3F5_9EURY</name>
<dbReference type="PATRIC" id="fig|129848.4.peg.1471"/>
<dbReference type="AlphaFoldDB" id="A0A1D3L3F5"/>
<evidence type="ECO:0000313" key="3">
    <source>
        <dbReference type="EMBL" id="SCG86000.1"/>
    </source>
</evidence>
<evidence type="ECO:0000259" key="2">
    <source>
        <dbReference type="Pfam" id="PF04101"/>
    </source>
</evidence>
<keyword evidence="4" id="KW-1185">Reference proteome</keyword>
<dbReference type="PANTHER" id="PTHR21015:SF22">
    <property type="entry name" value="GLYCOSYLTRANSFERASE"/>
    <property type="match status" value="1"/>
</dbReference>
<gene>
    <name evidence="3" type="ORF">MCBB_1444</name>
</gene>
<evidence type="ECO:0000313" key="4">
    <source>
        <dbReference type="Proteomes" id="UP000094707"/>
    </source>
</evidence>
<dbReference type="EMBL" id="LT607756">
    <property type="protein sequence ID" value="SCG86000.1"/>
    <property type="molecule type" value="Genomic_DNA"/>
</dbReference>
<dbReference type="RefSeq" id="WP_071907109.1">
    <property type="nucleotide sequence ID" value="NZ_LT607756.1"/>
</dbReference>
<dbReference type="OrthoDB" id="46222at2157"/>